<sequence length="358" mass="39791">MHVGFLCKEGGKEQASVTTAGQSLGITGRAGTVRRRYTSYMGAENRTGASHFLLLGLSDDPILQPLLFALFLAMYLITVVGNVLIIAAASSDSHLRTPMYFFLSNLSFIDIWLTSSTVPKMLVNIQTKDKGISYIQCLTQVYFFNIFLGMDSFLLTVMAFDRFVAICYPLKYTVIMNPEFCCHLLLVSWVIMFWVSLIHILLLKQLTFSIGTEIPHFFCELSEMLKVASSDSLINNIFLYVMTAVLGVFSVTGILFSYFLIISSILRMSSSVSRYKAFSTCGSHLCVVSLFYGTGFGVYLSSSTTLSTQSSTVASVMYNVVTPMLNPFIYSLRNNEVKGATARLFSRAASCHPWIIDL</sequence>
<evidence type="ECO:0000256" key="1">
    <source>
        <dbReference type="ARBA" id="ARBA00004651"/>
    </source>
</evidence>
<dbReference type="SUPFAM" id="SSF81321">
    <property type="entry name" value="Family A G protein-coupled receptor-like"/>
    <property type="match status" value="1"/>
</dbReference>
<evidence type="ECO:0000256" key="2">
    <source>
        <dbReference type="ARBA" id="ARBA00010663"/>
    </source>
</evidence>
<dbReference type="InterPro" id="IPR000725">
    <property type="entry name" value="Olfact_rcpt"/>
</dbReference>
<evidence type="ECO:0000256" key="8">
    <source>
        <dbReference type="ARBA" id="ARBA00023040"/>
    </source>
</evidence>
<feature type="transmembrane region" description="Helical" evidence="13">
    <location>
        <begin position="282"/>
        <end position="300"/>
    </location>
</feature>
<dbReference type="EMBL" id="KN123594">
    <property type="protein sequence ID" value="KFO24359.1"/>
    <property type="molecule type" value="Genomic_DNA"/>
</dbReference>
<keyword evidence="9 13" id="KW-0472">Membrane</keyword>
<reference evidence="15 16" key="1">
    <citation type="submission" date="2013-11" db="EMBL/GenBank/DDBJ databases">
        <title>The Damaraland mole rat (Fukomys damarensis) genome and evolution of African mole rats.</title>
        <authorList>
            <person name="Gladyshev V.N."/>
            <person name="Fang X."/>
        </authorList>
    </citation>
    <scope>NUCLEOTIDE SEQUENCE [LARGE SCALE GENOMIC DNA]</scope>
    <source>
        <tissue evidence="15">Liver</tissue>
    </source>
</reference>
<dbReference type="Gene3D" id="1.20.1070.10">
    <property type="entry name" value="Rhodopsin 7-helix transmembrane proteins"/>
    <property type="match status" value="1"/>
</dbReference>
<evidence type="ECO:0000313" key="16">
    <source>
        <dbReference type="Proteomes" id="UP000028990"/>
    </source>
</evidence>
<dbReference type="GO" id="GO:0004984">
    <property type="term" value="F:olfactory receptor activity"/>
    <property type="evidence" value="ECO:0007669"/>
    <property type="project" value="InterPro"/>
</dbReference>
<evidence type="ECO:0000256" key="11">
    <source>
        <dbReference type="ARBA" id="ARBA00023224"/>
    </source>
</evidence>
<keyword evidence="5 12" id="KW-0812">Transmembrane</keyword>
<dbReference type="PANTHER" id="PTHR48001">
    <property type="entry name" value="OLFACTORY RECEPTOR"/>
    <property type="match status" value="1"/>
</dbReference>
<dbReference type="PRINTS" id="PR00245">
    <property type="entry name" value="OLFACTORYR"/>
</dbReference>
<accession>A0A091CX50</accession>
<evidence type="ECO:0000256" key="3">
    <source>
        <dbReference type="ARBA" id="ARBA00022475"/>
    </source>
</evidence>
<keyword evidence="7 13" id="KW-1133">Transmembrane helix</keyword>
<protein>
    <recommendedName>
        <fullName evidence="13">Olfactory receptor</fullName>
    </recommendedName>
</protein>
<dbReference type="PROSITE" id="PS00237">
    <property type="entry name" value="G_PROTEIN_RECEP_F1_1"/>
    <property type="match status" value="1"/>
</dbReference>
<feature type="transmembrane region" description="Helical" evidence="13">
    <location>
        <begin position="142"/>
        <end position="160"/>
    </location>
</feature>
<gene>
    <name evidence="15" type="ORF">H920_14252</name>
</gene>
<dbReference type="eggNOG" id="ENOG502QVH7">
    <property type="taxonomic scope" value="Eukaryota"/>
</dbReference>
<dbReference type="GO" id="GO:0005886">
    <property type="term" value="C:plasma membrane"/>
    <property type="evidence" value="ECO:0007669"/>
    <property type="project" value="UniProtKB-SubCell"/>
</dbReference>
<evidence type="ECO:0000256" key="5">
    <source>
        <dbReference type="ARBA" id="ARBA00022692"/>
    </source>
</evidence>
<dbReference type="PROSITE" id="PS50262">
    <property type="entry name" value="G_PROTEIN_RECEP_F1_2"/>
    <property type="match status" value="1"/>
</dbReference>
<keyword evidence="4 13" id="KW-0716">Sensory transduction</keyword>
<proteinExistence type="inferred from homology"/>
<feature type="transmembrane region" description="Helical" evidence="13">
    <location>
        <begin position="237"/>
        <end position="261"/>
    </location>
</feature>
<dbReference type="InterPro" id="IPR000276">
    <property type="entry name" value="GPCR_Rhodpsn"/>
</dbReference>
<keyword evidence="8 12" id="KW-0297">G-protein coupled receptor</keyword>
<evidence type="ECO:0000256" key="13">
    <source>
        <dbReference type="RuleBase" id="RU363047"/>
    </source>
</evidence>
<feature type="transmembrane region" description="Helical" evidence="13">
    <location>
        <begin position="180"/>
        <end position="202"/>
    </location>
</feature>
<evidence type="ECO:0000256" key="7">
    <source>
        <dbReference type="ARBA" id="ARBA00022989"/>
    </source>
</evidence>
<dbReference type="Pfam" id="PF13853">
    <property type="entry name" value="7tm_4"/>
    <property type="match status" value="1"/>
</dbReference>
<evidence type="ECO:0000256" key="4">
    <source>
        <dbReference type="ARBA" id="ARBA00022606"/>
    </source>
</evidence>
<evidence type="ECO:0000256" key="12">
    <source>
        <dbReference type="RuleBase" id="RU000688"/>
    </source>
</evidence>
<keyword evidence="11 12" id="KW-0807">Transducer</keyword>
<dbReference type="FunFam" id="1.10.1220.70:FF:000001">
    <property type="entry name" value="Olfactory receptor"/>
    <property type="match status" value="1"/>
</dbReference>
<dbReference type="InterPro" id="IPR017452">
    <property type="entry name" value="GPCR_Rhodpsn_7TM"/>
</dbReference>
<evidence type="ECO:0000256" key="9">
    <source>
        <dbReference type="ARBA" id="ARBA00023136"/>
    </source>
</evidence>
<evidence type="ECO:0000256" key="10">
    <source>
        <dbReference type="ARBA" id="ARBA00023170"/>
    </source>
</evidence>
<evidence type="ECO:0000256" key="6">
    <source>
        <dbReference type="ARBA" id="ARBA00022725"/>
    </source>
</evidence>
<evidence type="ECO:0000259" key="14">
    <source>
        <dbReference type="PROSITE" id="PS50262"/>
    </source>
</evidence>
<comment type="subcellular location">
    <subcellularLocation>
        <location evidence="1 13">Cell membrane</location>
        <topology evidence="1 13">Multi-pass membrane protein</topology>
    </subcellularLocation>
</comment>
<dbReference type="FunFam" id="1.20.1070.10:FF:000009">
    <property type="entry name" value="Olfactory receptor"/>
    <property type="match status" value="1"/>
</dbReference>
<dbReference type="GO" id="GO:0004930">
    <property type="term" value="F:G protein-coupled receptor activity"/>
    <property type="evidence" value="ECO:0007669"/>
    <property type="project" value="UniProtKB-KW"/>
</dbReference>
<keyword evidence="3 13" id="KW-1003">Cell membrane</keyword>
<keyword evidence="16" id="KW-1185">Reference proteome</keyword>
<evidence type="ECO:0000313" key="15">
    <source>
        <dbReference type="EMBL" id="KFO24359.1"/>
    </source>
</evidence>
<feature type="transmembrane region" description="Helical" evidence="13">
    <location>
        <begin position="100"/>
        <end position="122"/>
    </location>
</feature>
<organism evidence="15 16">
    <name type="scientific">Fukomys damarensis</name>
    <name type="common">Damaraland mole rat</name>
    <name type="synonym">Cryptomys damarensis</name>
    <dbReference type="NCBI Taxonomy" id="885580"/>
    <lineage>
        <taxon>Eukaryota</taxon>
        <taxon>Metazoa</taxon>
        <taxon>Chordata</taxon>
        <taxon>Craniata</taxon>
        <taxon>Vertebrata</taxon>
        <taxon>Euteleostomi</taxon>
        <taxon>Mammalia</taxon>
        <taxon>Eutheria</taxon>
        <taxon>Euarchontoglires</taxon>
        <taxon>Glires</taxon>
        <taxon>Rodentia</taxon>
        <taxon>Hystricomorpha</taxon>
        <taxon>Bathyergidae</taxon>
        <taxon>Fukomys</taxon>
    </lineage>
</organism>
<dbReference type="STRING" id="885580.ENSFDAP00000010662"/>
<dbReference type="PRINTS" id="PR00237">
    <property type="entry name" value="GPCRRHODOPSN"/>
</dbReference>
<feature type="transmembrane region" description="Helical" evidence="13">
    <location>
        <begin position="62"/>
        <end position="88"/>
    </location>
</feature>
<dbReference type="Proteomes" id="UP000028990">
    <property type="component" value="Unassembled WGS sequence"/>
</dbReference>
<dbReference type="CDD" id="cd15234">
    <property type="entry name" value="7tmA_OR7-like"/>
    <property type="match status" value="1"/>
</dbReference>
<dbReference type="AlphaFoldDB" id="A0A091CX50"/>
<name>A0A091CX50_FUKDA</name>
<keyword evidence="10 12" id="KW-0675">Receptor</keyword>
<comment type="similarity">
    <text evidence="2 12">Belongs to the G-protein coupled receptor 1 family.</text>
</comment>
<feature type="domain" description="G-protein coupled receptors family 1 profile" evidence="14">
    <location>
        <begin position="81"/>
        <end position="330"/>
    </location>
</feature>
<keyword evidence="6 13" id="KW-0552">Olfaction</keyword>